<gene>
    <name evidence="2" type="ORF">g.42138</name>
</gene>
<dbReference type="PANTHER" id="PTHR42686:SF1">
    <property type="entry name" value="GH17980P-RELATED"/>
    <property type="match status" value="1"/>
</dbReference>
<dbReference type="PANTHER" id="PTHR42686">
    <property type="entry name" value="GH17980P-RELATED"/>
    <property type="match status" value="1"/>
</dbReference>
<dbReference type="InterPro" id="IPR020471">
    <property type="entry name" value="AKR"/>
</dbReference>
<proteinExistence type="predicted"/>
<accession>A0A1D1ZZU6</accession>
<feature type="domain" description="NADP-dependent oxidoreductase" evidence="1">
    <location>
        <begin position="39"/>
        <end position="292"/>
    </location>
</feature>
<dbReference type="GO" id="GO:0010349">
    <property type="term" value="F:L-galactose dehydrogenase activity"/>
    <property type="evidence" value="ECO:0007669"/>
    <property type="project" value="InterPro"/>
</dbReference>
<dbReference type="CDD" id="cd19163">
    <property type="entry name" value="AKR_galDH"/>
    <property type="match status" value="1"/>
</dbReference>
<dbReference type="InterPro" id="IPR023210">
    <property type="entry name" value="NADP_OxRdtase_dom"/>
</dbReference>
<dbReference type="EMBL" id="GDKF01006166">
    <property type="protein sequence ID" value="JAT72456.1"/>
    <property type="molecule type" value="Transcribed_RNA"/>
</dbReference>
<protein>
    <recommendedName>
        <fullName evidence="1">NADP-dependent oxidoreductase domain-containing protein</fullName>
    </recommendedName>
</protein>
<dbReference type="Gene3D" id="3.20.20.100">
    <property type="entry name" value="NADP-dependent oxidoreductase domain"/>
    <property type="match status" value="1"/>
</dbReference>
<dbReference type="InterPro" id="IPR036812">
    <property type="entry name" value="NAD(P)_OxRdtase_dom_sf"/>
</dbReference>
<sequence>MYLGYVISGARGCECQCRLEGGWFGLQGWLPNPPLCSQDVHQDTATEAVRTAFDLGITLFDTSPFYGLTKSEDVLGQALRDAGLPRDQFVLATKVGRYGQDTFDFSGPRVTRSVEESLERLHTSYIDLIQVHDMEFGSLDQIIAETLPALQRLKEKGLVRHIGITGLPLACFQYVLDRVPCGTVDVVLSYCHYTLCDQSLGRILPYLESKAVGVINASVLGMGLLTPHGPPAWHPAPAELQAAARAAARAADARAVDLPKLATMFSVAHPGIATHLIGFSTPDQVRNAVHAVLQAQGLEENAQAEQEERAMVEIREILAGTAQVTWPSGLPENSDEHLAAR</sequence>
<dbReference type="GO" id="GO:0005829">
    <property type="term" value="C:cytosol"/>
    <property type="evidence" value="ECO:0007669"/>
    <property type="project" value="TreeGrafter"/>
</dbReference>
<dbReference type="InterPro" id="IPR044479">
    <property type="entry name" value="LGALDH-like"/>
</dbReference>
<name>A0A1D1ZZU6_AUXPR</name>
<dbReference type="AlphaFoldDB" id="A0A1D1ZZU6"/>
<evidence type="ECO:0000313" key="2">
    <source>
        <dbReference type="EMBL" id="JAT72456.1"/>
    </source>
</evidence>
<dbReference type="SUPFAM" id="SSF51430">
    <property type="entry name" value="NAD(P)-linked oxidoreductase"/>
    <property type="match status" value="1"/>
</dbReference>
<organism evidence="2">
    <name type="scientific">Auxenochlorella protothecoides</name>
    <name type="common">Green microalga</name>
    <name type="synonym">Chlorella protothecoides</name>
    <dbReference type="NCBI Taxonomy" id="3075"/>
    <lineage>
        <taxon>Eukaryota</taxon>
        <taxon>Viridiplantae</taxon>
        <taxon>Chlorophyta</taxon>
        <taxon>core chlorophytes</taxon>
        <taxon>Trebouxiophyceae</taxon>
        <taxon>Chlorellales</taxon>
        <taxon>Chlorellaceae</taxon>
        <taxon>Auxenochlorella</taxon>
    </lineage>
</organism>
<dbReference type="Pfam" id="PF00248">
    <property type="entry name" value="Aldo_ket_red"/>
    <property type="match status" value="1"/>
</dbReference>
<evidence type="ECO:0000259" key="1">
    <source>
        <dbReference type="Pfam" id="PF00248"/>
    </source>
</evidence>
<reference evidence="2" key="1">
    <citation type="submission" date="2015-08" db="EMBL/GenBank/DDBJ databases">
        <authorList>
            <person name="Babu N.S."/>
            <person name="Beckwith C.J."/>
            <person name="Beseler K.G."/>
            <person name="Brison A."/>
            <person name="Carone J.V."/>
            <person name="Caskin T.P."/>
            <person name="Diamond M."/>
            <person name="Durham M.E."/>
            <person name="Foxe J.M."/>
            <person name="Go M."/>
            <person name="Henderson B.A."/>
            <person name="Jones I.B."/>
            <person name="McGettigan J.A."/>
            <person name="Micheletti S.J."/>
            <person name="Nasrallah M.E."/>
            <person name="Ortiz D."/>
            <person name="Piller C.R."/>
            <person name="Privatt S.R."/>
            <person name="Schneider S.L."/>
            <person name="Sharp S."/>
            <person name="Smith T.C."/>
            <person name="Stanton J.D."/>
            <person name="Ullery H.E."/>
            <person name="Wilson R.J."/>
            <person name="Serrano M.G."/>
            <person name="Buck G."/>
            <person name="Lee V."/>
            <person name="Wang Y."/>
            <person name="Carvalho R."/>
            <person name="Voegtly L."/>
            <person name="Shi R."/>
            <person name="Duckworth R."/>
            <person name="Johnson A."/>
            <person name="Loviza R."/>
            <person name="Walstead R."/>
            <person name="Shah Z."/>
            <person name="Kiflezghi M."/>
            <person name="Wade K."/>
            <person name="Ball S.L."/>
            <person name="Bradley K.W."/>
            <person name="Asai D.J."/>
            <person name="Bowman C.A."/>
            <person name="Russell D.A."/>
            <person name="Pope W.H."/>
            <person name="Jacobs-Sera D."/>
            <person name="Hendrix R.W."/>
            <person name="Hatfull G.F."/>
        </authorList>
    </citation>
    <scope>NUCLEOTIDE SEQUENCE</scope>
</reference>